<dbReference type="NCBIfam" id="TIGR00615">
    <property type="entry name" value="recR"/>
    <property type="match status" value="1"/>
</dbReference>
<dbReference type="Proteomes" id="UP000002072">
    <property type="component" value="Chromosome"/>
</dbReference>
<name>D1AX70_STRM9</name>
<evidence type="ECO:0000256" key="1">
    <source>
        <dbReference type="ARBA" id="ARBA00022723"/>
    </source>
</evidence>
<reference evidence="9 10" key="1">
    <citation type="journal article" date="2009" name="Stand. Genomic Sci.">
        <title>Complete genome sequence of Streptobacillus moniliformis type strain (9901T).</title>
        <authorList>
            <person name="Nolan M."/>
            <person name="Gronow S."/>
            <person name="Lapidus A."/>
            <person name="Ivanova N."/>
            <person name="Copeland A."/>
            <person name="Lucas S."/>
            <person name="Del Rio T.G."/>
            <person name="Chen F."/>
            <person name="Tice H."/>
            <person name="Pitluck S."/>
            <person name="Cheng J.F."/>
            <person name="Sims D."/>
            <person name="Meincke L."/>
            <person name="Bruce D."/>
            <person name="Goodwin L."/>
            <person name="Brettin T."/>
            <person name="Han C."/>
            <person name="Detter J.C."/>
            <person name="Ovchinikova G."/>
            <person name="Pati A."/>
            <person name="Mavromatis K."/>
            <person name="Mikhailova N."/>
            <person name="Chen A."/>
            <person name="Palaniappan K."/>
            <person name="Land M."/>
            <person name="Hauser L."/>
            <person name="Chang Y.J."/>
            <person name="Jeffries C.D."/>
            <person name="Rohde M."/>
            <person name="Sproer C."/>
            <person name="Goker M."/>
            <person name="Bristow J."/>
            <person name="Eisen J.A."/>
            <person name="Markowitz V."/>
            <person name="Hugenholtz P."/>
            <person name="Kyrpides N.C."/>
            <person name="Klenk H.P."/>
            <person name="Chain P."/>
        </authorList>
    </citation>
    <scope>NUCLEOTIDE SEQUENCE [LARGE SCALE GENOMIC DNA]</scope>
    <source>
        <strain evidence="10">ATCC 14647 / DSM 12112 / NCTC 10651 / 9901</strain>
    </source>
</reference>
<dbReference type="EMBL" id="CP001779">
    <property type="protein sequence ID" value="ACZ00896.1"/>
    <property type="molecule type" value="Genomic_DNA"/>
</dbReference>
<evidence type="ECO:0000256" key="2">
    <source>
        <dbReference type="ARBA" id="ARBA00022763"/>
    </source>
</evidence>
<keyword evidence="10" id="KW-1185">Reference proteome</keyword>
<dbReference type="InterPro" id="IPR034137">
    <property type="entry name" value="TOPRIM_RecR"/>
</dbReference>
<accession>D1AX70</accession>
<dbReference type="HAMAP" id="MF_00017">
    <property type="entry name" value="RecR"/>
    <property type="match status" value="1"/>
</dbReference>
<dbReference type="Pfam" id="PF02132">
    <property type="entry name" value="RecR_ZnF"/>
    <property type="match status" value="1"/>
</dbReference>
<gene>
    <name evidence="7" type="primary">recR</name>
    <name evidence="9" type="ordered locus">Smon_0414</name>
</gene>
<evidence type="ECO:0000256" key="4">
    <source>
        <dbReference type="ARBA" id="ARBA00022833"/>
    </source>
</evidence>
<dbReference type="Pfam" id="PF21176">
    <property type="entry name" value="RecR_HhH"/>
    <property type="match status" value="1"/>
</dbReference>
<dbReference type="Gene3D" id="3.40.1360.10">
    <property type="match status" value="1"/>
</dbReference>
<dbReference type="GO" id="GO:0006310">
    <property type="term" value="P:DNA recombination"/>
    <property type="evidence" value="ECO:0007669"/>
    <property type="project" value="UniProtKB-UniRule"/>
</dbReference>
<dbReference type="InterPro" id="IPR006171">
    <property type="entry name" value="TOPRIM_dom"/>
</dbReference>
<dbReference type="GeneID" id="29672832"/>
<keyword evidence="5 7" id="KW-0233">DNA recombination</keyword>
<dbReference type="GO" id="GO:0008270">
    <property type="term" value="F:zinc ion binding"/>
    <property type="evidence" value="ECO:0007669"/>
    <property type="project" value="UniProtKB-KW"/>
</dbReference>
<dbReference type="Gene3D" id="3.30.60.80">
    <property type="match status" value="1"/>
</dbReference>
<dbReference type="InterPro" id="IPR015967">
    <property type="entry name" value="Rcmb_RecR_Znf"/>
</dbReference>
<dbReference type="SMART" id="SM00493">
    <property type="entry name" value="TOPRIM"/>
    <property type="match status" value="1"/>
</dbReference>
<dbReference type="CDD" id="cd01025">
    <property type="entry name" value="TOPRIM_recR"/>
    <property type="match status" value="1"/>
</dbReference>
<evidence type="ECO:0000313" key="9">
    <source>
        <dbReference type="EMBL" id="ACZ00896.1"/>
    </source>
</evidence>
<dbReference type="Gene3D" id="6.10.250.240">
    <property type="match status" value="1"/>
</dbReference>
<dbReference type="InterPro" id="IPR023627">
    <property type="entry name" value="Rcmb_RecR"/>
</dbReference>
<keyword evidence="6 7" id="KW-0234">DNA repair</keyword>
<evidence type="ECO:0000259" key="8">
    <source>
        <dbReference type="PROSITE" id="PS50880"/>
    </source>
</evidence>
<dbReference type="OrthoDB" id="9802672at2"/>
<comment type="similarity">
    <text evidence="7">Belongs to the RecR family.</text>
</comment>
<dbReference type="PROSITE" id="PS01300">
    <property type="entry name" value="RECR"/>
    <property type="match status" value="1"/>
</dbReference>
<evidence type="ECO:0000256" key="7">
    <source>
        <dbReference type="HAMAP-Rule" id="MF_00017"/>
    </source>
</evidence>
<dbReference type="eggNOG" id="COG0353">
    <property type="taxonomic scope" value="Bacteria"/>
</dbReference>
<dbReference type="GO" id="GO:0006281">
    <property type="term" value="P:DNA repair"/>
    <property type="evidence" value="ECO:0007669"/>
    <property type="project" value="UniProtKB-UniRule"/>
</dbReference>
<comment type="function">
    <text evidence="7">May play a role in DNA repair. It seems to be involved in an RecBC-independent recombinational process of DNA repair. It may act with RecF and RecO.</text>
</comment>
<sequence>MKKIDELVLVLSNLKGIGKKNATRIAFDLLSKDEDDINYLLYTIKSAYENIKPCSVCHNLTDLGICDICSSTNRNKNVICVVEDTRDIYAFNKASSYNGLYHVLGGKIDPLNGIGIDELNIDSLLSRIDENINEVILALNPDLEGETTILYLTKLLSNMNVKVSRIASGIPIGGNIEYSDSATLIKSLEGRVIIK</sequence>
<dbReference type="PANTHER" id="PTHR30446:SF0">
    <property type="entry name" value="RECOMBINATION PROTEIN RECR"/>
    <property type="match status" value="1"/>
</dbReference>
<feature type="domain" description="Toprim" evidence="8">
    <location>
        <begin position="77"/>
        <end position="171"/>
    </location>
</feature>
<evidence type="ECO:0000256" key="5">
    <source>
        <dbReference type="ARBA" id="ARBA00023172"/>
    </source>
</evidence>
<evidence type="ECO:0000256" key="3">
    <source>
        <dbReference type="ARBA" id="ARBA00022771"/>
    </source>
</evidence>
<dbReference type="AlphaFoldDB" id="D1AX70"/>
<dbReference type="Pfam" id="PF21175">
    <property type="entry name" value="RecR_C"/>
    <property type="match status" value="1"/>
</dbReference>
<keyword evidence="2 7" id="KW-0227">DNA damage</keyword>
<dbReference type="STRING" id="519441.Smon_0414"/>
<organism evidence="9 10">
    <name type="scientific">Streptobacillus moniliformis (strain ATCC 14647 / DSM 12112 / NCTC 10651 / 9901)</name>
    <dbReference type="NCBI Taxonomy" id="519441"/>
    <lineage>
        <taxon>Bacteria</taxon>
        <taxon>Fusobacteriati</taxon>
        <taxon>Fusobacteriota</taxon>
        <taxon>Fusobacteriia</taxon>
        <taxon>Fusobacteriales</taxon>
        <taxon>Leptotrichiaceae</taxon>
        <taxon>Streptobacillus</taxon>
    </lineage>
</organism>
<dbReference type="InterPro" id="IPR000093">
    <property type="entry name" value="DNA_Rcmb_RecR"/>
</dbReference>
<keyword evidence="4 7" id="KW-0862">Zinc</keyword>
<proteinExistence type="inferred from homology"/>
<dbReference type="RefSeq" id="WP_012858453.1">
    <property type="nucleotide sequence ID" value="NC_013515.1"/>
</dbReference>
<evidence type="ECO:0000313" key="10">
    <source>
        <dbReference type="Proteomes" id="UP000002072"/>
    </source>
</evidence>
<dbReference type="HOGENOM" id="CLU_060739_1_0_0"/>
<dbReference type="GO" id="GO:0003677">
    <property type="term" value="F:DNA binding"/>
    <property type="evidence" value="ECO:0007669"/>
    <property type="project" value="UniProtKB-UniRule"/>
</dbReference>
<protein>
    <recommendedName>
        <fullName evidence="7">Recombination protein RecR</fullName>
    </recommendedName>
</protein>
<evidence type="ECO:0000256" key="6">
    <source>
        <dbReference type="ARBA" id="ARBA00023204"/>
    </source>
</evidence>
<keyword evidence="1 7" id="KW-0479">Metal-binding</keyword>
<dbReference type="SUPFAM" id="SSF111304">
    <property type="entry name" value="Recombination protein RecR"/>
    <property type="match status" value="1"/>
</dbReference>
<dbReference type="Gene3D" id="1.10.8.420">
    <property type="entry name" value="RecR Domain 1"/>
    <property type="match status" value="1"/>
</dbReference>
<dbReference type="Pfam" id="PF13662">
    <property type="entry name" value="Toprim_4"/>
    <property type="match status" value="1"/>
</dbReference>
<dbReference type="PANTHER" id="PTHR30446">
    <property type="entry name" value="RECOMBINATION PROTEIN RECR"/>
    <property type="match status" value="1"/>
</dbReference>
<keyword evidence="3 7" id="KW-0863">Zinc-finger</keyword>
<dbReference type="PROSITE" id="PS50880">
    <property type="entry name" value="TOPRIM"/>
    <property type="match status" value="1"/>
</dbReference>
<dbReference type="KEGG" id="smf:Smon_0414"/>
<feature type="zinc finger region" description="C4-type" evidence="7">
    <location>
        <begin position="54"/>
        <end position="69"/>
    </location>
</feature>